<evidence type="ECO:0000313" key="6">
    <source>
        <dbReference type="Proteomes" id="UP001519654"/>
    </source>
</evidence>
<keyword evidence="3" id="KW-0732">Signal</keyword>
<protein>
    <submittedName>
        <fullName evidence="5">YcnI family protein</fullName>
    </submittedName>
</protein>
<dbReference type="Gene3D" id="2.60.40.2230">
    <property type="entry name" value="Uncharacterised protein YcnI-like PF07987, DUF1775"/>
    <property type="match status" value="1"/>
</dbReference>
<organism evidence="5 6">
    <name type="scientific">Paractinoplanes bogorensis</name>
    <dbReference type="NCBI Taxonomy" id="1610840"/>
    <lineage>
        <taxon>Bacteria</taxon>
        <taxon>Bacillati</taxon>
        <taxon>Actinomycetota</taxon>
        <taxon>Actinomycetes</taxon>
        <taxon>Micromonosporales</taxon>
        <taxon>Micromonosporaceae</taxon>
        <taxon>Paractinoplanes</taxon>
    </lineage>
</organism>
<feature type="compositionally biased region" description="Low complexity" evidence="1">
    <location>
        <begin position="161"/>
        <end position="181"/>
    </location>
</feature>
<evidence type="ECO:0000256" key="1">
    <source>
        <dbReference type="SAM" id="MobiDB-lite"/>
    </source>
</evidence>
<keyword evidence="6" id="KW-1185">Reference proteome</keyword>
<feature type="compositionally biased region" description="Acidic residues" evidence="1">
    <location>
        <begin position="242"/>
        <end position="260"/>
    </location>
</feature>
<evidence type="ECO:0000313" key="5">
    <source>
        <dbReference type="EMBL" id="MBU2664270.1"/>
    </source>
</evidence>
<dbReference type="InterPro" id="IPR012533">
    <property type="entry name" value="YcnI-copper_dom"/>
</dbReference>
<evidence type="ECO:0000256" key="3">
    <source>
        <dbReference type="SAM" id="SignalP"/>
    </source>
</evidence>
<evidence type="ECO:0000259" key="4">
    <source>
        <dbReference type="Pfam" id="PF07987"/>
    </source>
</evidence>
<feature type="transmembrane region" description="Helical" evidence="2">
    <location>
        <begin position="212"/>
        <end position="233"/>
    </location>
</feature>
<feature type="signal peptide" evidence="3">
    <location>
        <begin position="1"/>
        <end position="29"/>
    </location>
</feature>
<feature type="region of interest" description="Disordered" evidence="1">
    <location>
        <begin position="161"/>
        <end position="186"/>
    </location>
</feature>
<reference evidence="5 6" key="1">
    <citation type="submission" date="2021-06" db="EMBL/GenBank/DDBJ databases">
        <title>Actinoplanes lichenicola sp. nov., and Actinoplanes ovalisporus sp. nov., isolated from lichen in Thailand.</title>
        <authorList>
            <person name="Saeng-In P."/>
            <person name="Kanchanasin P."/>
            <person name="Yuki M."/>
            <person name="Kudo T."/>
            <person name="Ohkuma M."/>
            <person name="Phongsopitanun W."/>
            <person name="Tanasupawat S."/>
        </authorList>
    </citation>
    <scope>NUCLEOTIDE SEQUENCE [LARGE SCALE GENOMIC DNA]</scope>
    <source>
        <strain evidence="5 6">NBRC 110975</strain>
    </source>
</reference>
<dbReference type="EMBL" id="JAHKKG010000004">
    <property type="protein sequence ID" value="MBU2664270.1"/>
    <property type="molecule type" value="Genomic_DNA"/>
</dbReference>
<feature type="chain" id="PRO_5046700452" evidence="3">
    <location>
        <begin position="30"/>
        <end position="278"/>
    </location>
</feature>
<sequence length="278" mass="28351">MRHSQLARRAGVPIAAAALGLFAATPAFADVTVSPSTAVQGSGDNLTFKVTNRGDKPVHTIKLDLPADTPVAEVYPLSVDDWAPRIQQRTLSTALPTLHGDTPTTETASAIEWIAMPGKNLAPGASTEVRIAIGPLPTLSSMDFKIVTAYADGKAGPADPAAKLTLTPAPAGAPAAGHHGAAAGGTTAGDAAAQEAELFQQAIAEADRGPSVWSIGGWVVAGLALLGGAVMMLRGRHRADPDADSDETPIDESAEEEPAEDKEPVTAGGGNSKWAYKG</sequence>
<feature type="region of interest" description="Disordered" evidence="1">
    <location>
        <begin position="238"/>
        <end position="278"/>
    </location>
</feature>
<keyword evidence="2" id="KW-1133">Transmembrane helix</keyword>
<name>A0ABS5YLD1_9ACTN</name>
<comment type="caution">
    <text evidence="5">The sequence shown here is derived from an EMBL/GenBank/DDBJ whole genome shotgun (WGS) entry which is preliminary data.</text>
</comment>
<keyword evidence="2" id="KW-0812">Transmembrane</keyword>
<dbReference type="InterPro" id="IPR038507">
    <property type="entry name" value="YcnI-like_sf"/>
</dbReference>
<dbReference type="Proteomes" id="UP001519654">
    <property type="component" value="Unassembled WGS sequence"/>
</dbReference>
<proteinExistence type="predicted"/>
<gene>
    <name evidence="5" type="ORF">KOI35_12275</name>
</gene>
<keyword evidence="2" id="KW-0472">Membrane</keyword>
<evidence type="ECO:0000256" key="2">
    <source>
        <dbReference type="SAM" id="Phobius"/>
    </source>
</evidence>
<dbReference type="RefSeq" id="WP_215786754.1">
    <property type="nucleotide sequence ID" value="NZ_JAHKKG010000004.1"/>
</dbReference>
<dbReference type="Pfam" id="PF07987">
    <property type="entry name" value="DUF1775"/>
    <property type="match status" value="1"/>
</dbReference>
<feature type="domain" description="YncI copper-binding" evidence="4">
    <location>
        <begin position="31"/>
        <end position="155"/>
    </location>
</feature>
<accession>A0ABS5YLD1</accession>